<sequence length="130" mass="14183">MRLPDAVPMNRFRPNIVIDGTEPAWAEDTWQSITLTGEPNRAMVFQSLKPSNRCKVITTNQATAEVGKEPLVTLMSFRSGKALGWTAADQWRNAVFFGWNLGADATGMVAVGDELTVTKTRPSFVAALVA</sequence>
<dbReference type="EMBL" id="CAUYUE010000018">
    <property type="protein sequence ID" value="CAK0788023.1"/>
    <property type="molecule type" value="Genomic_DNA"/>
</dbReference>
<proteinExistence type="predicted"/>
<dbReference type="Pfam" id="PF03473">
    <property type="entry name" value="MOSC"/>
    <property type="match status" value="1"/>
</dbReference>
<dbReference type="InterPro" id="IPR011037">
    <property type="entry name" value="Pyrv_Knase-like_insert_dom_sf"/>
</dbReference>
<comment type="caution">
    <text evidence="2">The sequence shown here is derived from an EMBL/GenBank/DDBJ whole genome shotgun (WGS) entry which is preliminary data.</text>
</comment>
<dbReference type="GO" id="GO:0003824">
    <property type="term" value="F:catalytic activity"/>
    <property type="evidence" value="ECO:0007669"/>
    <property type="project" value="InterPro"/>
</dbReference>
<dbReference type="GO" id="GO:0030170">
    <property type="term" value="F:pyridoxal phosphate binding"/>
    <property type="evidence" value="ECO:0007669"/>
    <property type="project" value="InterPro"/>
</dbReference>
<feature type="domain" description="MOSC" evidence="1">
    <location>
        <begin position="1"/>
        <end position="118"/>
    </location>
</feature>
<dbReference type="AlphaFoldDB" id="A0AAV1IPG0"/>
<dbReference type="GO" id="GO:0030151">
    <property type="term" value="F:molybdenum ion binding"/>
    <property type="evidence" value="ECO:0007669"/>
    <property type="project" value="InterPro"/>
</dbReference>
<reference evidence="2 3" key="1">
    <citation type="submission" date="2023-10" db="EMBL/GenBank/DDBJ databases">
        <authorList>
            <person name="Maclean D."/>
            <person name="Macfadyen A."/>
        </authorList>
    </citation>
    <scope>NUCLEOTIDE SEQUENCE [LARGE SCALE GENOMIC DNA]</scope>
</reference>
<dbReference type="InterPro" id="IPR005302">
    <property type="entry name" value="MoCF_Sase_C"/>
</dbReference>
<dbReference type="SUPFAM" id="SSF50800">
    <property type="entry name" value="PK beta-barrel domain-like"/>
    <property type="match status" value="1"/>
</dbReference>
<dbReference type="Proteomes" id="UP001314263">
    <property type="component" value="Unassembled WGS sequence"/>
</dbReference>
<evidence type="ECO:0000313" key="2">
    <source>
        <dbReference type="EMBL" id="CAK0788023.1"/>
    </source>
</evidence>
<organism evidence="2 3">
    <name type="scientific">Coccomyxa viridis</name>
    <dbReference type="NCBI Taxonomy" id="1274662"/>
    <lineage>
        <taxon>Eukaryota</taxon>
        <taxon>Viridiplantae</taxon>
        <taxon>Chlorophyta</taxon>
        <taxon>core chlorophytes</taxon>
        <taxon>Trebouxiophyceae</taxon>
        <taxon>Trebouxiophyceae incertae sedis</taxon>
        <taxon>Coccomyxaceae</taxon>
        <taxon>Coccomyxa</taxon>
    </lineage>
</organism>
<evidence type="ECO:0000259" key="1">
    <source>
        <dbReference type="PROSITE" id="PS51340"/>
    </source>
</evidence>
<dbReference type="PROSITE" id="PS51340">
    <property type="entry name" value="MOSC"/>
    <property type="match status" value="1"/>
</dbReference>
<evidence type="ECO:0000313" key="3">
    <source>
        <dbReference type="Proteomes" id="UP001314263"/>
    </source>
</evidence>
<gene>
    <name evidence="2" type="ORF">CVIRNUC_011245</name>
</gene>
<protein>
    <recommendedName>
        <fullName evidence="1">MOSC domain-containing protein</fullName>
    </recommendedName>
</protein>
<keyword evidence="3" id="KW-1185">Reference proteome</keyword>
<name>A0AAV1IPG0_9CHLO</name>
<accession>A0AAV1IPG0</accession>